<dbReference type="InterPro" id="IPR011042">
    <property type="entry name" value="6-blade_b-propeller_TolB-like"/>
</dbReference>
<proteinExistence type="predicted"/>
<accession>A0A4V1J222</accession>
<dbReference type="SUPFAM" id="SSF82171">
    <property type="entry name" value="DPP6 N-terminal domain-like"/>
    <property type="match status" value="1"/>
</dbReference>
<dbReference type="AlphaFoldDB" id="A0A4V1J222"/>
<protein>
    <submittedName>
        <fullName evidence="1">Uncharacterized protein</fullName>
    </submittedName>
</protein>
<gene>
    <name evidence="1" type="ORF">SYNPS1DRAFT_27281</name>
</gene>
<dbReference type="EMBL" id="KZ989280">
    <property type="protein sequence ID" value="RKP27049.1"/>
    <property type="molecule type" value="Genomic_DNA"/>
</dbReference>
<reference evidence="2" key="1">
    <citation type="journal article" date="2018" name="Nat. Microbiol.">
        <title>Leveraging single-cell genomics to expand the fungal tree of life.</title>
        <authorList>
            <person name="Ahrendt S.R."/>
            <person name="Quandt C.A."/>
            <person name="Ciobanu D."/>
            <person name="Clum A."/>
            <person name="Salamov A."/>
            <person name="Andreopoulos B."/>
            <person name="Cheng J.F."/>
            <person name="Woyke T."/>
            <person name="Pelin A."/>
            <person name="Henrissat B."/>
            <person name="Reynolds N.K."/>
            <person name="Benny G.L."/>
            <person name="Smith M.E."/>
            <person name="James T.Y."/>
            <person name="Grigoriev I.V."/>
        </authorList>
    </citation>
    <scope>NUCLEOTIDE SEQUENCE [LARGE SCALE GENOMIC DNA]</scope>
    <source>
        <strain evidence="2">Benny S71-1</strain>
    </source>
</reference>
<evidence type="ECO:0000313" key="1">
    <source>
        <dbReference type="EMBL" id="RKP27049.1"/>
    </source>
</evidence>
<evidence type="ECO:0000313" key="2">
    <source>
        <dbReference type="Proteomes" id="UP000278143"/>
    </source>
</evidence>
<organism evidence="1 2">
    <name type="scientific">Syncephalis pseudoplumigaleata</name>
    <dbReference type="NCBI Taxonomy" id="1712513"/>
    <lineage>
        <taxon>Eukaryota</taxon>
        <taxon>Fungi</taxon>
        <taxon>Fungi incertae sedis</taxon>
        <taxon>Zoopagomycota</taxon>
        <taxon>Zoopagomycotina</taxon>
        <taxon>Zoopagomycetes</taxon>
        <taxon>Zoopagales</taxon>
        <taxon>Piptocephalidaceae</taxon>
        <taxon>Syncephalis</taxon>
    </lineage>
</organism>
<dbReference type="Gene3D" id="2.120.10.30">
    <property type="entry name" value="TolB, C-terminal domain"/>
    <property type="match status" value="1"/>
</dbReference>
<keyword evidence="2" id="KW-1185">Reference proteome</keyword>
<dbReference type="Proteomes" id="UP000278143">
    <property type="component" value="Unassembled WGS sequence"/>
</dbReference>
<sequence length="314" mass="34542">MTITKPPVDAAVVVATGTAVNKDADAHVATAPRPLTGEQLASLPRIHNPAVSPDGHWLIYSEHHYSLATNRHSSHLCLVDIHDAADDDDDDAVTSTTSKAIRLTESLFNTIDDNPFWIDSNTVGFLSSRSGYTQLWTATIAHGHTKQAEQGTLGRLKQLSHWYGHILTARYHQASRQLVFSAMVHQHGRALAGMAHTSRNGGSTGEKDSGIVYDQLYVRQWDRYTDGQRQQLFAVRIKQSLLYGYQIDDEPVNLMATHAALECPSYPFGSVHDYTLAPDARESCLSTGDDCSLPGVMRPARPNSTYCIFRAIAS</sequence>
<name>A0A4V1J222_9FUNG</name>
<dbReference type="OrthoDB" id="416344at2759"/>